<evidence type="ECO:0008006" key="3">
    <source>
        <dbReference type="Google" id="ProtNLM"/>
    </source>
</evidence>
<protein>
    <recommendedName>
        <fullName evidence="3">Beta-lactamase</fullName>
    </recommendedName>
</protein>
<name>A0A0H1BPS0_9EURO</name>
<gene>
    <name evidence="1" type="ORF">EMPG_13526</name>
</gene>
<dbReference type="Gene3D" id="3.40.710.10">
    <property type="entry name" value="DD-peptidase/beta-lactamase superfamily"/>
    <property type="match status" value="1"/>
</dbReference>
<dbReference type="InterPro" id="IPR052907">
    <property type="entry name" value="Beta-lactamase/esterase"/>
</dbReference>
<dbReference type="EMBL" id="LDEV01001712">
    <property type="protein sequence ID" value="KLJ11181.1"/>
    <property type="molecule type" value="Genomic_DNA"/>
</dbReference>
<sequence>MLSAISLGGGEVNGVRLLSRKTIDLIFQEQANGIDLGTGVSMPENAEKVCFWGGWGGSIAIVDVQRRMTIAYMMNKMAPGVIGSARSEAYLKAIYAAAASL</sequence>
<dbReference type="InterPro" id="IPR012338">
    <property type="entry name" value="Beta-lactam/transpept-like"/>
</dbReference>
<evidence type="ECO:0000313" key="2">
    <source>
        <dbReference type="Proteomes" id="UP000053573"/>
    </source>
</evidence>
<dbReference type="OrthoDB" id="5946976at2759"/>
<keyword evidence="2" id="KW-1185">Reference proteome</keyword>
<accession>A0A0H1BPS0</accession>
<reference evidence="2" key="1">
    <citation type="journal article" date="2015" name="PLoS Genet.">
        <title>The dynamic genome and transcriptome of the human fungal pathogen Blastomyces and close relative Emmonsia.</title>
        <authorList>
            <person name="Munoz J.F."/>
            <person name="Gauthier G.M."/>
            <person name="Desjardins C.A."/>
            <person name="Gallo J.E."/>
            <person name="Holder J."/>
            <person name="Sullivan T.D."/>
            <person name="Marty A.J."/>
            <person name="Carmen J.C."/>
            <person name="Chen Z."/>
            <person name="Ding L."/>
            <person name="Gujja S."/>
            <person name="Magrini V."/>
            <person name="Misas E."/>
            <person name="Mitreva M."/>
            <person name="Priest M."/>
            <person name="Saif S."/>
            <person name="Whiston E.A."/>
            <person name="Young S."/>
            <person name="Zeng Q."/>
            <person name="Goldman W.E."/>
            <person name="Mardis E.R."/>
            <person name="Taylor J.W."/>
            <person name="McEwen J.G."/>
            <person name="Clay O.K."/>
            <person name="Klein B.S."/>
            <person name="Cuomo C.A."/>
        </authorList>
    </citation>
    <scope>NUCLEOTIDE SEQUENCE [LARGE SCALE GENOMIC DNA]</scope>
    <source>
        <strain evidence="2">UAMH 139</strain>
    </source>
</reference>
<organism evidence="1 2">
    <name type="scientific">Blastomyces silverae</name>
    <dbReference type="NCBI Taxonomy" id="2060906"/>
    <lineage>
        <taxon>Eukaryota</taxon>
        <taxon>Fungi</taxon>
        <taxon>Dikarya</taxon>
        <taxon>Ascomycota</taxon>
        <taxon>Pezizomycotina</taxon>
        <taxon>Eurotiomycetes</taxon>
        <taxon>Eurotiomycetidae</taxon>
        <taxon>Onygenales</taxon>
        <taxon>Ajellomycetaceae</taxon>
        <taxon>Blastomyces</taxon>
    </lineage>
</organism>
<proteinExistence type="predicted"/>
<dbReference type="STRING" id="2060906.A0A0H1BPS0"/>
<dbReference type="SUPFAM" id="SSF56601">
    <property type="entry name" value="beta-lactamase/transpeptidase-like"/>
    <property type="match status" value="1"/>
</dbReference>
<dbReference type="PANTHER" id="PTHR43319">
    <property type="entry name" value="BETA-LACTAMASE-RELATED"/>
    <property type="match status" value="1"/>
</dbReference>
<dbReference type="PANTHER" id="PTHR43319:SF3">
    <property type="entry name" value="BETA-LACTAMASE-RELATED DOMAIN-CONTAINING PROTEIN"/>
    <property type="match status" value="1"/>
</dbReference>
<dbReference type="AlphaFoldDB" id="A0A0H1BPS0"/>
<comment type="caution">
    <text evidence="1">The sequence shown here is derived from an EMBL/GenBank/DDBJ whole genome shotgun (WGS) entry which is preliminary data.</text>
</comment>
<dbReference type="Proteomes" id="UP000053573">
    <property type="component" value="Unassembled WGS sequence"/>
</dbReference>
<evidence type="ECO:0000313" key="1">
    <source>
        <dbReference type="EMBL" id="KLJ11181.1"/>
    </source>
</evidence>